<feature type="transmembrane region" description="Helical" evidence="7">
    <location>
        <begin position="51"/>
        <end position="73"/>
    </location>
</feature>
<dbReference type="PANTHER" id="PTHR40074">
    <property type="entry name" value="O-ACETYLTRANSFERASE WECH"/>
    <property type="match status" value="1"/>
</dbReference>
<feature type="transmembrane region" description="Helical" evidence="7">
    <location>
        <begin position="328"/>
        <end position="349"/>
    </location>
</feature>
<keyword evidence="6 7" id="KW-0472">Membrane</keyword>
<name>A0A223P3F1_9SPHI</name>
<keyword evidence="10" id="KW-1185">Reference proteome</keyword>
<feature type="transmembrane region" description="Helical" evidence="7">
    <location>
        <begin position="297"/>
        <end position="316"/>
    </location>
</feature>
<gene>
    <name evidence="9" type="ORF">MuYL_4729</name>
</gene>
<proteinExistence type="inferred from homology"/>
<keyword evidence="5 7" id="KW-1133">Transmembrane helix</keyword>
<evidence type="ECO:0000256" key="2">
    <source>
        <dbReference type="ARBA" id="ARBA00007400"/>
    </source>
</evidence>
<dbReference type="Proteomes" id="UP000215002">
    <property type="component" value="Chromosome"/>
</dbReference>
<keyword evidence="3" id="KW-1003">Cell membrane</keyword>
<dbReference type="PANTHER" id="PTHR40074:SF2">
    <property type="entry name" value="O-ACETYLTRANSFERASE WECH"/>
    <property type="match status" value="1"/>
</dbReference>
<dbReference type="GO" id="GO:0009246">
    <property type="term" value="P:enterobacterial common antigen biosynthetic process"/>
    <property type="evidence" value="ECO:0007669"/>
    <property type="project" value="TreeGrafter"/>
</dbReference>
<feature type="transmembrane region" description="Helical" evidence="7">
    <location>
        <begin position="254"/>
        <end position="276"/>
    </location>
</feature>
<evidence type="ECO:0000256" key="1">
    <source>
        <dbReference type="ARBA" id="ARBA00004651"/>
    </source>
</evidence>
<dbReference type="KEGG" id="muc:MuYL_4729"/>
<evidence type="ECO:0000313" key="9">
    <source>
        <dbReference type="EMBL" id="ASU36612.1"/>
    </source>
</evidence>
<evidence type="ECO:0000256" key="3">
    <source>
        <dbReference type="ARBA" id="ARBA00022475"/>
    </source>
</evidence>
<comment type="subcellular location">
    <subcellularLocation>
        <location evidence="1">Cell membrane</location>
        <topology evidence="1">Multi-pass membrane protein</topology>
    </subcellularLocation>
</comment>
<feature type="transmembrane region" description="Helical" evidence="7">
    <location>
        <begin position="85"/>
        <end position="105"/>
    </location>
</feature>
<evidence type="ECO:0000256" key="7">
    <source>
        <dbReference type="SAM" id="Phobius"/>
    </source>
</evidence>
<dbReference type="Pfam" id="PF01757">
    <property type="entry name" value="Acyl_transf_3"/>
    <property type="match status" value="1"/>
</dbReference>
<evidence type="ECO:0000259" key="8">
    <source>
        <dbReference type="Pfam" id="PF01757"/>
    </source>
</evidence>
<feature type="transmembrane region" description="Helical" evidence="7">
    <location>
        <begin position="223"/>
        <end position="242"/>
    </location>
</feature>
<dbReference type="GO" id="GO:0016413">
    <property type="term" value="F:O-acetyltransferase activity"/>
    <property type="evidence" value="ECO:0007669"/>
    <property type="project" value="TreeGrafter"/>
</dbReference>
<feature type="transmembrane region" description="Helical" evidence="7">
    <location>
        <begin position="195"/>
        <end position="211"/>
    </location>
</feature>
<comment type="similarity">
    <text evidence="2">Belongs to the acyltransferase 3 family.</text>
</comment>
<protein>
    <recommendedName>
        <fullName evidence="8">Acyltransferase 3 domain-containing protein</fullName>
    </recommendedName>
</protein>
<keyword evidence="4 7" id="KW-0812">Transmembrane</keyword>
<evidence type="ECO:0000256" key="6">
    <source>
        <dbReference type="ARBA" id="ARBA00023136"/>
    </source>
</evidence>
<dbReference type="InterPro" id="IPR002656">
    <property type="entry name" value="Acyl_transf_3_dom"/>
</dbReference>
<evidence type="ECO:0000313" key="10">
    <source>
        <dbReference type="Proteomes" id="UP000215002"/>
    </source>
</evidence>
<evidence type="ECO:0000256" key="4">
    <source>
        <dbReference type="ARBA" id="ARBA00022692"/>
    </source>
</evidence>
<dbReference type="GO" id="GO:0005886">
    <property type="term" value="C:plasma membrane"/>
    <property type="evidence" value="ECO:0007669"/>
    <property type="project" value="UniProtKB-SubCell"/>
</dbReference>
<reference evidence="9 10" key="1">
    <citation type="submission" date="2017-08" db="EMBL/GenBank/DDBJ databases">
        <title>Complete genome sequence of Mucilaginibacter sp. strain BJC16-A31.</title>
        <authorList>
            <consortium name="Henan University of Science and Technology"/>
            <person name="You X."/>
        </authorList>
    </citation>
    <scope>NUCLEOTIDE SEQUENCE [LARGE SCALE GENOMIC DNA]</scope>
    <source>
        <strain evidence="9 10">BJC16-A31</strain>
    </source>
</reference>
<dbReference type="EMBL" id="CP022743">
    <property type="protein sequence ID" value="ASU36612.1"/>
    <property type="molecule type" value="Genomic_DNA"/>
</dbReference>
<dbReference type="OrthoDB" id="9810469at2"/>
<feature type="transmembrane region" description="Helical" evidence="7">
    <location>
        <begin position="160"/>
        <end position="180"/>
    </location>
</feature>
<dbReference type="AlphaFoldDB" id="A0A223P3F1"/>
<accession>A0A223P3F1</accession>
<sequence length="357" mass="40972">MTNAAAMRNYGFDILRVIACYMVIQAHAGEFYYIGNGGKITNTLDAYWVGWYNPICIISVPLFVMISGLFLFPVTDIPAFFKKRFSRILVPFVLWCIFYALYYYAKGYVDLNTTLTNIANIPLNYGARIGHLWFVYMLLGIYLFAPIISPWIQTASRKSMEFYLVLWAVTLTIPYIHLVIPDIWGETFWNRTPMLYYFSGFLGYVVLANYIKRYHMEPRPWNYTAGVILIIAGYAITTYGFIHRLDTEKFINKLALTWGFETINVAMMTTGAFLMFKNLKIKNPDSPFTRLLLDIAAKSYGIYLAHILILNAVHSLLDHRFASAAVKIPLMGLCAFILTFIVVKLLSLLPKSKWIVG</sequence>
<feature type="transmembrane region" description="Helical" evidence="7">
    <location>
        <begin position="125"/>
        <end position="148"/>
    </location>
</feature>
<organism evidence="9 10">
    <name type="scientific">Mucilaginibacter xinganensis</name>
    <dbReference type="NCBI Taxonomy" id="1234841"/>
    <lineage>
        <taxon>Bacteria</taxon>
        <taxon>Pseudomonadati</taxon>
        <taxon>Bacteroidota</taxon>
        <taxon>Sphingobacteriia</taxon>
        <taxon>Sphingobacteriales</taxon>
        <taxon>Sphingobacteriaceae</taxon>
        <taxon>Mucilaginibacter</taxon>
    </lineage>
</organism>
<evidence type="ECO:0000256" key="5">
    <source>
        <dbReference type="ARBA" id="ARBA00022989"/>
    </source>
</evidence>
<feature type="domain" description="Acyltransferase 3" evidence="8">
    <location>
        <begin position="9"/>
        <end position="343"/>
    </location>
</feature>